<evidence type="ECO:0000256" key="1">
    <source>
        <dbReference type="SAM" id="Phobius"/>
    </source>
</evidence>
<gene>
    <name evidence="2" type="ORF">JOC48_003805</name>
</gene>
<keyword evidence="1" id="KW-0472">Membrane</keyword>
<dbReference type="EMBL" id="JAFBDR010000029">
    <property type="protein sequence ID" value="MBM7573253.1"/>
    <property type="molecule type" value="Genomic_DNA"/>
</dbReference>
<name>A0ABS2N554_9BACI</name>
<keyword evidence="1" id="KW-1133">Transmembrane helix</keyword>
<keyword evidence="3" id="KW-1185">Reference proteome</keyword>
<evidence type="ECO:0000313" key="2">
    <source>
        <dbReference type="EMBL" id="MBM7573253.1"/>
    </source>
</evidence>
<protein>
    <recommendedName>
        <fullName evidence="4">Holin-like toxin</fullName>
    </recommendedName>
</protein>
<reference evidence="2 3" key="1">
    <citation type="submission" date="2021-01" db="EMBL/GenBank/DDBJ databases">
        <title>Genomic Encyclopedia of Type Strains, Phase IV (KMG-IV): sequencing the most valuable type-strain genomes for metagenomic binning, comparative biology and taxonomic classification.</title>
        <authorList>
            <person name="Goeker M."/>
        </authorList>
    </citation>
    <scope>NUCLEOTIDE SEQUENCE [LARGE SCALE GENOMIC DNA]</scope>
    <source>
        <strain evidence="2 3">DSM 23711</strain>
    </source>
</reference>
<organism evidence="2 3">
    <name type="scientific">Aquibacillus albus</name>
    <dbReference type="NCBI Taxonomy" id="1168171"/>
    <lineage>
        <taxon>Bacteria</taxon>
        <taxon>Bacillati</taxon>
        <taxon>Bacillota</taxon>
        <taxon>Bacilli</taxon>
        <taxon>Bacillales</taxon>
        <taxon>Bacillaceae</taxon>
        <taxon>Aquibacillus</taxon>
    </lineage>
</organism>
<feature type="transmembrane region" description="Helical" evidence="1">
    <location>
        <begin position="6"/>
        <end position="26"/>
    </location>
</feature>
<keyword evidence="1" id="KW-0812">Transmembrane</keyword>
<comment type="caution">
    <text evidence="2">The sequence shown here is derived from an EMBL/GenBank/DDBJ whole genome shotgun (WGS) entry which is preliminary data.</text>
</comment>
<accession>A0ABS2N554</accession>
<sequence length="31" mass="3502">MSEMLFSVTFSLIIVLLICTVIVVELNTEED</sequence>
<proteinExistence type="predicted"/>
<dbReference type="Proteomes" id="UP001296943">
    <property type="component" value="Unassembled WGS sequence"/>
</dbReference>
<evidence type="ECO:0000313" key="3">
    <source>
        <dbReference type="Proteomes" id="UP001296943"/>
    </source>
</evidence>
<evidence type="ECO:0008006" key="4">
    <source>
        <dbReference type="Google" id="ProtNLM"/>
    </source>
</evidence>